<evidence type="ECO:0000313" key="2">
    <source>
        <dbReference type="EMBL" id="GAH38166.1"/>
    </source>
</evidence>
<evidence type="ECO:0000256" key="1">
    <source>
        <dbReference type="SAM" id="Phobius"/>
    </source>
</evidence>
<sequence length="82" mass="9220">MPIILAITARFVFKESLNKYKIFAIILTFGGAIFFSGLLKQTNGELNVSGILVGFAIPLTYAMFNLFSKKITGRYHPFTLKR</sequence>
<evidence type="ECO:0008006" key="3">
    <source>
        <dbReference type="Google" id="ProtNLM"/>
    </source>
</evidence>
<comment type="caution">
    <text evidence="2">The sequence shown here is derived from an EMBL/GenBank/DDBJ whole genome shotgun (WGS) entry which is preliminary data.</text>
</comment>
<proteinExistence type="predicted"/>
<organism evidence="2">
    <name type="scientific">marine sediment metagenome</name>
    <dbReference type="NCBI Taxonomy" id="412755"/>
    <lineage>
        <taxon>unclassified sequences</taxon>
        <taxon>metagenomes</taxon>
        <taxon>ecological metagenomes</taxon>
    </lineage>
</organism>
<protein>
    <recommendedName>
        <fullName evidence="3">EamA domain-containing protein</fullName>
    </recommendedName>
</protein>
<name>X1EXP2_9ZZZZ</name>
<reference evidence="2" key="1">
    <citation type="journal article" date="2014" name="Front. Microbiol.">
        <title>High frequency of phylogenetically diverse reductive dehalogenase-homologous genes in deep subseafloor sedimentary metagenomes.</title>
        <authorList>
            <person name="Kawai M."/>
            <person name="Futagami T."/>
            <person name="Toyoda A."/>
            <person name="Takaki Y."/>
            <person name="Nishi S."/>
            <person name="Hori S."/>
            <person name="Arai W."/>
            <person name="Tsubouchi T."/>
            <person name="Morono Y."/>
            <person name="Uchiyama I."/>
            <person name="Ito T."/>
            <person name="Fujiyama A."/>
            <person name="Inagaki F."/>
            <person name="Takami H."/>
        </authorList>
    </citation>
    <scope>NUCLEOTIDE SEQUENCE</scope>
    <source>
        <strain evidence="2">Expedition CK06-06</strain>
    </source>
</reference>
<dbReference type="AlphaFoldDB" id="X1EXP2"/>
<keyword evidence="1" id="KW-1133">Transmembrane helix</keyword>
<dbReference type="EMBL" id="BARU01008205">
    <property type="protein sequence ID" value="GAH38166.1"/>
    <property type="molecule type" value="Genomic_DNA"/>
</dbReference>
<keyword evidence="1" id="KW-0472">Membrane</keyword>
<gene>
    <name evidence="2" type="ORF">S03H2_16089</name>
</gene>
<feature type="non-terminal residue" evidence="2">
    <location>
        <position position="82"/>
    </location>
</feature>
<accession>X1EXP2</accession>
<feature type="transmembrane region" description="Helical" evidence="1">
    <location>
        <begin position="20"/>
        <end position="40"/>
    </location>
</feature>
<keyword evidence="1" id="KW-0812">Transmembrane</keyword>
<feature type="transmembrane region" description="Helical" evidence="1">
    <location>
        <begin position="46"/>
        <end position="67"/>
    </location>
</feature>